<dbReference type="Proteomes" id="UP000243052">
    <property type="component" value="Chromosome iv"/>
</dbReference>
<dbReference type="OrthoDB" id="4067974at2759"/>
<dbReference type="AlphaFoldDB" id="A0A109UZ37"/>
<name>A0A109UZ37_9SACH</name>
<reference evidence="1 3" key="1">
    <citation type="submission" date="2016-01" db="EMBL/GenBank/DDBJ databases">
        <title>Genome sequence of the yeast Holleya sinecauda.</title>
        <authorList>
            <person name="Dietrich F.S."/>
        </authorList>
    </citation>
    <scope>NUCLEOTIDE SEQUENCE [LARGE SCALE GENOMIC DNA]</scope>
    <source>
        <strain evidence="1 3">ATCC 58844</strain>
    </source>
</reference>
<keyword evidence="3" id="KW-1185">Reference proteome</keyword>
<proteinExistence type="predicted"/>
<evidence type="ECO:0000313" key="1">
    <source>
        <dbReference type="EMBL" id="AMD20178.1"/>
    </source>
</evidence>
<protein>
    <submittedName>
        <fullName evidence="1">HDL566Wp</fullName>
    </submittedName>
    <submittedName>
        <fullName evidence="2">HEL341Wp</fullName>
    </submittedName>
</protein>
<accession>A0A109UZ37</accession>
<dbReference type="RefSeq" id="XP_017987174.1">
    <property type="nucleotide sequence ID" value="XM_018132248.1"/>
</dbReference>
<dbReference type="EMBL" id="CP014245">
    <property type="protein sequence ID" value="AMD20940.1"/>
    <property type="molecule type" value="Genomic_DNA"/>
</dbReference>
<dbReference type="STRING" id="45286.A0A109UZ37"/>
<sequence length="132" mass="15370">MRKITLISYKTTMTQLPKRTSTRSSNFLKPPGCPKYVFILGTKKPTRPRNKFIIMRTIFHKSSSKIVSAIWKHSPNQFQKYFQLLAQFEHNSHNHNHLPAAALTDADAFLLIARLLKSRQQKKKVKMLCGRF</sequence>
<evidence type="ECO:0000313" key="2">
    <source>
        <dbReference type="EMBL" id="AMD20940.1"/>
    </source>
</evidence>
<dbReference type="EMBL" id="CP014244">
    <property type="protein sequence ID" value="AMD20178.1"/>
    <property type="molecule type" value="Genomic_DNA"/>
</dbReference>
<dbReference type="GeneID" id="28723415"/>
<dbReference type="Proteomes" id="UP000243052">
    <property type="component" value="Chromosome v"/>
</dbReference>
<gene>
    <name evidence="1" type="ORF">AW171_hschr42061</name>
    <name evidence="2" type="ORF">AW171_hschr52867</name>
</gene>
<dbReference type="RefSeq" id="XP_017987936.1">
    <property type="nucleotide sequence ID" value="XM_018132783.1"/>
</dbReference>
<organism evidence="1 3">
    <name type="scientific">Eremothecium sinecaudum</name>
    <dbReference type="NCBI Taxonomy" id="45286"/>
    <lineage>
        <taxon>Eukaryota</taxon>
        <taxon>Fungi</taxon>
        <taxon>Dikarya</taxon>
        <taxon>Ascomycota</taxon>
        <taxon>Saccharomycotina</taxon>
        <taxon>Saccharomycetes</taxon>
        <taxon>Saccharomycetales</taxon>
        <taxon>Saccharomycetaceae</taxon>
        <taxon>Eremothecium</taxon>
    </lineage>
</organism>
<dbReference type="GeneID" id="28724210"/>
<evidence type="ECO:0000313" key="3">
    <source>
        <dbReference type="Proteomes" id="UP000243052"/>
    </source>
</evidence>